<evidence type="ECO:0000256" key="1">
    <source>
        <dbReference type="SAM" id="MobiDB-lite"/>
    </source>
</evidence>
<dbReference type="InterPro" id="IPR028974">
    <property type="entry name" value="TSP_type-3_rpt"/>
</dbReference>
<feature type="compositionally biased region" description="Basic and acidic residues" evidence="1">
    <location>
        <begin position="93"/>
        <end position="112"/>
    </location>
</feature>
<sequence length="112" mass="12138">MDFKELVNQAREAAENALKQAEAKFNEVKANLDKDGDGVPDQLEGVMNQAKQAAEQAKAKFEELKASLDKDGDGVPDQLKSLGEQARQAAEQAKAKAEELARAAQERLGKKS</sequence>
<proteinExistence type="predicted"/>
<reference evidence="3 5" key="3">
    <citation type="submission" date="2013-04" db="EMBL/GenBank/DDBJ databases">
        <authorList>
            <person name="Chin J."/>
            <person name="Alexander D.H."/>
            <person name="Marks P."/>
            <person name="Korlach J."/>
            <person name="Clum A."/>
            <person name="Copeland A."/>
        </authorList>
    </citation>
    <scope>NUCLEOTIDE SEQUENCE [LARGE SCALE GENOMIC DNA]</scope>
    <source>
        <strain evidence="5">ATCC 35948 / DSM 1279 / VKM B-1258 / 21</strain>
        <strain evidence="3">DSM 1279</strain>
    </source>
</reference>
<feature type="region of interest" description="Disordered" evidence="1">
    <location>
        <begin position="67"/>
        <end position="112"/>
    </location>
</feature>
<dbReference type="Proteomes" id="UP000013026">
    <property type="component" value="Chromosome"/>
</dbReference>
<organism evidence="3 5">
    <name type="scientific">Meiothermus ruber (strain ATCC 35948 / DSM 1279 / VKM B-1258 / 21)</name>
    <name type="common">Thermus ruber</name>
    <dbReference type="NCBI Taxonomy" id="504728"/>
    <lineage>
        <taxon>Bacteria</taxon>
        <taxon>Thermotogati</taxon>
        <taxon>Deinococcota</taxon>
        <taxon>Deinococci</taxon>
        <taxon>Thermales</taxon>
        <taxon>Thermaceae</taxon>
        <taxon>Meiothermus</taxon>
    </lineage>
</organism>
<dbReference type="SUPFAM" id="SSF103647">
    <property type="entry name" value="TSP type-3 repeat"/>
    <property type="match status" value="1"/>
</dbReference>
<evidence type="ECO:0008006" key="6">
    <source>
        <dbReference type="Google" id="ProtNLM"/>
    </source>
</evidence>
<dbReference type="OrthoDB" id="27090at2"/>
<dbReference type="EMBL" id="CP005385">
    <property type="protein sequence ID" value="AGK03667.1"/>
    <property type="molecule type" value="Genomic_DNA"/>
</dbReference>
<accession>D3PMP0</accession>
<dbReference type="GO" id="GO:0005509">
    <property type="term" value="F:calcium ion binding"/>
    <property type="evidence" value="ECO:0007669"/>
    <property type="project" value="InterPro"/>
</dbReference>
<dbReference type="EMBL" id="CP001743">
    <property type="protein sequence ID" value="ADD27215.1"/>
    <property type="molecule type" value="Genomic_DNA"/>
</dbReference>
<dbReference type="RefSeq" id="WP_013012734.1">
    <property type="nucleotide sequence ID" value="NC_013946.1"/>
</dbReference>
<dbReference type="KEGG" id="mre:K649_01815"/>
<dbReference type="STRING" id="504728.K649_01815"/>
<evidence type="ECO:0000313" key="2">
    <source>
        <dbReference type="EMBL" id="ADD27215.1"/>
    </source>
</evidence>
<gene>
    <name evidence="2" type="ordered locus">Mrub_0438</name>
    <name evidence="3" type="ORF">K649_01815</name>
</gene>
<dbReference type="Gene3D" id="1.20.120.20">
    <property type="entry name" value="Apolipoprotein"/>
    <property type="match status" value="1"/>
</dbReference>
<dbReference type="AlphaFoldDB" id="D3PMP0"/>
<dbReference type="KEGG" id="mrb:Mrub_0438"/>
<name>D3PMP0_MEIRD</name>
<dbReference type="eggNOG" id="ENOG502ZQ9F">
    <property type="taxonomic scope" value="Bacteria"/>
</dbReference>
<evidence type="ECO:0000313" key="5">
    <source>
        <dbReference type="Proteomes" id="UP000013026"/>
    </source>
</evidence>
<reference evidence="3" key="2">
    <citation type="submission" date="2013-04" db="EMBL/GenBank/DDBJ databases">
        <title>Non-Hybrid, Finished Microbial Genome Assemblies from Long-Read SMRT Sequencing Data.</title>
        <authorList>
            <person name="Klammer A."/>
            <person name="Drake J."/>
            <person name="Heiner C."/>
            <person name="Clum A."/>
            <person name="Copeland A."/>
            <person name="Huddleston J."/>
            <person name="Eichler E."/>
            <person name="Turner S.W."/>
        </authorList>
    </citation>
    <scope>NUCLEOTIDE SEQUENCE</scope>
    <source>
        <strain evidence="3">DSM 1279</strain>
    </source>
</reference>
<protein>
    <recommendedName>
        <fullName evidence="6">Dolichyl-phosphate-mannose-protein mannosyltransferase</fullName>
    </recommendedName>
</protein>
<reference evidence="2 4" key="1">
    <citation type="journal article" date="2010" name="Stand. Genomic Sci.">
        <title>Complete genome sequence of Meiothermus ruber type strain (21).</title>
        <authorList>
            <person name="Tindall B.J."/>
            <person name="Sikorski J."/>
            <person name="Lucas S."/>
            <person name="Goltsman E."/>
            <person name="Copeland A."/>
            <person name="Glavina Del Rio T."/>
            <person name="Nolan M."/>
            <person name="Tice H."/>
            <person name="Cheng J.F."/>
            <person name="Han C."/>
            <person name="Pitluck S."/>
            <person name="Liolios K."/>
            <person name="Ivanova N."/>
            <person name="Mavromatis K."/>
            <person name="Ovchinnikova G."/>
            <person name="Pati A."/>
            <person name="Fahnrich R."/>
            <person name="Goodwin L."/>
            <person name="Chen A."/>
            <person name="Palaniappan K."/>
            <person name="Land M."/>
            <person name="Hauser L."/>
            <person name="Chang Y.J."/>
            <person name="Jeffries C.D."/>
            <person name="Rohde M."/>
            <person name="Goker M."/>
            <person name="Woyke T."/>
            <person name="Bristow J."/>
            <person name="Eisen J.A."/>
            <person name="Markowitz V."/>
            <person name="Hugenholtz P."/>
            <person name="Kyrpides N.C."/>
            <person name="Klenk H.P."/>
            <person name="Lapidus A."/>
        </authorList>
    </citation>
    <scope>NUCLEOTIDE SEQUENCE [LARGE SCALE GENOMIC DNA]</scope>
    <source>
        <strain evidence="4">ATCC 35948 / DSM 1279 / VKM B-1258 / 21</strain>
        <strain evidence="2">DSM 1279</strain>
    </source>
</reference>
<evidence type="ECO:0000313" key="4">
    <source>
        <dbReference type="Proteomes" id="UP000006655"/>
    </source>
</evidence>
<keyword evidence="4" id="KW-1185">Reference proteome</keyword>
<dbReference type="PATRIC" id="fig|504728.9.peg.376"/>
<dbReference type="Proteomes" id="UP000006655">
    <property type="component" value="Chromosome"/>
</dbReference>
<evidence type="ECO:0000313" key="3">
    <source>
        <dbReference type="EMBL" id="AGK03667.1"/>
    </source>
</evidence>